<evidence type="ECO:0000256" key="2">
    <source>
        <dbReference type="ARBA" id="ARBA00022741"/>
    </source>
</evidence>
<dbReference type="SUPFAM" id="SSF52980">
    <property type="entry name" value="Restriction endonuclease-like"/>
    <property type="match status" value="1"/>
</dbReference>
<evidence type="ECO:0000313" key="15">
    <source>
        <dbReference type="EMBL" id="AUD78327.1"/>
    </source>
</evidence>
<keyword evidence="5 15" id="KW-0347">Helicase</keyword>
<dbReference type="Pfam" id="PF00580">
    <property type="entry name" value="UvrD-helicase"/>
    <property type="match status" value="1"/>
</dbReference>
<dbReference type="GO" id="GO:0000725">
    <property type="term" value="P:recombinational repair"/>
    <property type="evidence" value="ECO:0007669"/>
    <property type="project" value="TreeGrafter"/>
</dbReference>
<dbReference type="OrthoDB" id="9810135at2"/>
<accession>A0A2K9AA73</accession>
<dbReference type="GO" id="GO:0003677">
    <property type="term" value="F:DNA binding"/>
    <property type="evidence" value="ECO:0007669"/>
    <property type="project" value="UniProtKB-KW"/>
</dbReference>
<dbReference type="GO" id="GO:0005829">
    <property type="term" value="C:cytosol"/>
    <property type="evidence" value="ECO:0007669"/>
    <property type="project" value="TreeGrafter"/>
</dbReference>
<protein>
    <recommendedName>
        <fullName evidence="12">DNA 3'-5' helicase</fullName>
        <ecNumber evidence="12">5.6.2.4</ecNumber>
    </recommendedName>
    <alternativeName>
        <fullName evidence="13">DNA 3'-5' helicase II</fullName>
    </alternativeName>
</protein>
<evidence type="ECO:0000256" key="14">
    <source>
        <dbReference type="ARBA" id="ARBA00048988"/>
    </source>
</evidence>
<keyword evidence="16" id="KW-1185">Reference proteome</keyword>
<dbReference type="SUPFAM" id="SSF52540">
    <property type="entry name" value="P-loop containing nucleoside triphosphate hydrolases"/>
    <property type="match status" value="1"/>
</dbReference>
<evidence type="ECO:0000256" key="3">
    <source>
        <dbReference type="ARBA" id="ARBA00022763"/>
    </source>
</evidence>
<dbReference type="GO" id="GO:0043138">
    <property type="term" value="F:3'-5' DNA helicase activity"/>
    <property type="evidence" value="ECO:0007669"/>
    <property type="project" value="UniProtKB-EC"/>
</dbReference>
<dbReference type="Gene3D" id="1.10.486.10">
    <property type="entry name" value="PCRA, domain 4"/>
    <property type="match status" value="1"/>
</dbReference>
<dbReference type="AlphaFoldDB" id="A0A2K9AA73"/>
<dbReference type="KEGG" id="kpd:CW740_03340"/>
<evidence type="ECO:0000256" key="4">
    <source>
        <dbReference type="ARBA" id="ARBA00022801"/>
    </source>
</evidence>
<keyword evidence="2" id="KW-0547">Nucleotide-binding</keyword>
<dbReference type="Gene3D" id="3.90.320.10">
    <property type="match status" value="1"/>
</dbReference>
<keyword evidence="8" id="KW-0238">DNA-binding</keyword>
<evidence type="ECO:0000256" key="8">
    <source>
        <dbReference type="ARBA" id="ARBA00023125"/>
    </source>
</evidence>
<keyword evidence="10" id="KW-0413">Isomerase</keyword>
<keyword evidence="6" id="KW-0269">Exonuclease</keyword>
<keyword evidence="4" id="KW-0378">Hydrolase</keyword>
<organism evidence="15 16">
    <name type="scientific">Kangiella profundi</name>
    <dbReference type="NCBI Taxonomy" id="1561924"/>
    <lineage>
        <taxon>Bacteria</taxon>
        <taxon>Pseudomonadati</taxon>
        <taxon>Pseudomonadota</taxon>
        <taxon>Gammaproteobacteria</taxon>
        <taxon>Kangiellales</taxon>
        <taxon>Kangiellaceae</taxon>
        <taxon>Kangiella</taxon>
    </lineage>
</organism>
<dbReference type="PROSITE" id="PS51198">
    <property type="entry name" value="UVRD_HELICASE_ATP_BIND"/>
    <property type="match status" value="1"/>
</dbReference>
<dbReference type="EC" id="5.6.2.4" evidence="12"/>
<keyword evidence="1" id="KW-0540">Nuclease</keyword>
<evidence type="ECO:0000256" key="11">
    <source>
        <dbReference type="ARBA" id="ARBA00034617"/>
    </source>
</evidence>
<dbReference type="InterPro" id="IPR014017">
    <property type="entry name" value="DNA_helicase_UvrD-like_C"/>
</dbReference>
<evidence type="ECO:0000256" key="1">
    <source>
        <dbReference type="ARBA" id="ARBA00022722"/>
    </source>
</evidence>
<dbReference type="InterPro" id="IPR011335">
    <property type="entry name" value="Restrct_endonuc-II-like"/>
</dbReference>
<dbReference type="PROSITE" id="PS51217">
    <property type="entry name" value="UVRD_HELICASE_CTER"/>
    <property type="match status" value="1"/>
</dbReference>
<dbReference type="InterPro" id="IPR038726">
    <property type="entry name" value="PDDEXK_AddAB-type"/>
</dbReference>
<evidence type="ECO:0000256" key="9">
    <source>
        <dbReference type="ARBA" id="ARBA00023204"/>
    </source>
</evidence>
<dbReference type="Gene3D" id="3.40.50.300">
    <property type="entry name" value="P-loop containing nucleotide triphosphate hydrolases"/>
    <property type="match status" value="4"/>
</dbReference>
<dbReference type="Pfam" id="PF13361">
    <property type="entry name" value="UvrD_C"/>
    <property type="match status" value="1"/>
</dbReference>
<evidence type="ECO:0000256" key="12">
    <source>
        <dbReference type="ARBA" id="ARBA00034808"/>
    </source>
</evidence>
<comment type="catalytic activity">
    <reaction evidence="14">
        <text>ATP + H2O = ADP + phosphate + H(+)</text>
        <dbReference type="Rhea" id="RHEA:13065"/>
        <dbReference type="ChEBI" id="CHEBI:15377"/>
        <dbReference type="ChEBI" id="CHEBI:15378"/>
        <dbReference type="ChEBI" id="CHEBI:30616"/>
        <dbReference type="ChEBI" id="CHEBI:43474"/>
        <dbReference type="ChEBI" id="CHEBI:456216"/>
        <dbReference type="EC" id="5.6.2.4"/>
    </reaction>
</comment>
<dbReference type="PANTHER" id="PTHR11070">
    <property type="entry name" value="UVRD / RECB / PCRA DNA HELICASE FAMILY MEMBER"/>
    <property type="match status" value="1"/>
</dbReference>
<dbReference type="InterPro" id="IPR027417">
    <property type="entry name" value="P-loop_NTPase"/>
</dbReference>
<evidence type="ECO:0000256" key="10">
    <source>
        <dbReference type="ARBA" id="ARBA00023235"/>
    </source>
</evidence>
<evidence type="ECO:0000256" key="7">
    <source>
        <dbReference type="ARBA" id="ARBA00022840"/>
    </source>
</evidence>
<dbReference type="Proteomes" id="UP000232693">
    <property type="component" value="Chromosome"/>
</dbReference>
<keyword evidence="3" id="KW-0227">DNA damage</keyword>
<keyword evidence="9" id="KW-0234">DNA repair</keyword>
<dbReference type="Pfam" id="PF12705">
    <property type="entry name" value="PDDEXK_1"/>
    <property type="match status" value="1"/>
</dbReference>
<evidence type="ECO:0000256" key="5">
    <source>
        <dbReference type="ARBA" id="ARBA00022806"/>
    </source>
</evidence>
<dbReference type="InterPro" id="IPR011604">
    <property type="entry name" value="PDDEXK-like_dom_sf"/>
</dbReference>
<gene>
    <name evidence="15" type="ORF">CW740_03340</name>
</gene>
<dbReference type="GO" id="GO:0005524">
    <property type="term" value="F:ATP binding"/>
    <property type="evidence" value="ECO:0007669"/>
    <property type="project" value="UniProtKB-UniRule"/>
</dbReference>
<dbReference type="InterPro" id="IPR000212">
    <property type="entry name" value="DNA_helicase_UvrD/REP"/>
</dbReference>
<evidence type="ECO:0000256" key="6">
    <source>
        <dbReference type="ARBA" id="ARBA00022839"/>
    </source>
</evidence>
<evidence type="ECO:0000256" key="13">
    <source>
        <dbReference type="ARBA" id="ARBA00034923"/>
    </source>
</evidence>
<comment type="catalytic activity">
    <reaction evidence="11">
        <text>Couples ATP hydrolysis with the unwinding of duplex DNA by translocating in the 3'-5' direction.</text>
        <dbReference type="EC" id="5.6.2.4"/>
    </reaction>
</comment>
<dbReference type="PANTHER" id="PTHR11070:SF2">
    <property type="entry name" value="ATP-DEPENDENT DNA HELICASE SRS2"/>
    <property type="match status" value="1"/>
</dbReference>
<dbReference type="RefSeq" id="WP_106646200.1">
    <property type="nucleotide sequence ID" value="NZ_BMGO01000002.1"/>
</dbReference>
<keyword evidence="7" id="KW-0067">ATP-binding</keyword>
<proteinExistence type="predicted"/>
<evidence type="ECO:0000313" key="16">
    <source>
        <dbReference type="Proteomes" id="UP000232693"/>
    </source>
</evidence>
<dbReference type="InterPro" id="IPR014016">
    <property type="entry name" value="UvrD-like_ATP-bd"/>
</dbReference>
<dbReference type="GO" id="GO:0033202">
    <property type="term" value="C:DNA helicase complex"/>
    <property type="evidence" value="ECO:0007669"/>
    <property type="project" value="TreeGrafter"/>
</dbReference>
<reference evidence="15 16" key="1">
    <citation type="submission" date="2017-12" db="EMBL/GenBank/DDBJ databases">
        <title>Kangiella profundi FT102 completed genome.</title>
        <authorList>
            <person name="Xu J."/>
            <person name="Wang J."/>
            <person name="Lu Y."/>
        </authorList>
    </citation>
    <scope>NUCLEOTIDE SEQUENCE [LARGE SCALE GENOMIC DNA]</scope>
    <source>
        <strain evidence="15 16">FT102</strain>
    </source>
</reference>
<sequence length="1135" mass="129430">MTNFMVPPDQNVREQAIDYSQSFIVQAPAGAGKTSLLTQRILNLLTTVDNPEEIVAITFTRKAAAEMRHRLIDALLSANASEPDAPHDKTTWQLAQKVLQRNNEFGWGLLENSHRLRIMTFDAMSGMIANQMPLLSKLGGSLGITDFAAESYQRAAETIVNYLDDEDYGPHILKLLAHLDNQVEKLIGLLAQMLAKRDQWLRLLGAGELDIEILQDGINQIVQLRLEALQQFQAKLEHGTFLQAIHFAAGFLEPGHELEALKNVTQLPEFNFTHIREWQAIAEFCLVKAGTFKKQLNKKIGLLADGDLQGEDKKTGKQIKADLKELFQDWSEIPEFAETLNDIRSLPSADYSEEQQQILYSLLHLLRLVTVELTVDFQSNAEADFIEIALAADRALGYFDEPSELALKLDYKIKHLLVDEFQDTSFTQYQLLNKLIAGWQPGDGRTLFLVGDPMQSIYRFREANVGLFIKTQQEGINGFPLTSLQLTANFRSSPAIINWVNRRFEAIFPKHDDVLLGAVSYSPAEAMKPQGEQDFVDFLTNFDQPGWSEAEYTAQSVQRILKQDPKGSIAVLVRGRAHAQDIMQQFRESGVSYYAKDMEYLSHKSCVTDLMMLCRLLLQPQDGIAWTALLKSPYVGVTLNDLSHLQQRFNHHYWKLLEEFEAVDELTEPAKIALLRLRPVLSSAIANAGRKPLSQLLESCWMALGGPSALLSQDELEDVYAVFNLLIELEADEWPITFERIQAALAELYANQQADKAQVEIMTMHKSKGLEFDTVILPSLQRQKRADSHQLLLWEEFTSHGQQGYLLAPIQAAEQQEPIYQLARDIQSKKAAFEDARLLYVAATRAKKRLLLSCELKLKYDEEKGGGEPGKGSKEGWSYSSIDKRSLLYYLLPHYENTINRKFEEIIGKLGELSEQVDAPSFYDGWYRLNQQWQPPEIDNQISIQDKDLIEREALDFDWASDVARVVGLVVHRQLELIGLGRQSFERLEKEHFKGLLPQLTEFLSSEQEVQLAFDKTIKALRNTMRDQKGQWLLKPHKDAVCEWELTGMVADEQGRSVVRNFIIDRSFVDDAGVRWIVDYKTGDHQGQDIENFIASERERYAPQLTQYKELVSRIEQRPIKTALYFPMLKRFEEL</sequence>
<dbReference type="GO" id="GO:0004527">
    <property type="term" value="F:exonuclease activity"/>
    <property type="evidence" value="ECO:0007669"/>
    <property type="project" value="UniProtKB-KW"/>
</dbReference>
<dbReference type="EMBL" id="CP025120">
    <property type="protein sequence ID" value="AUD78327.1"/>
    <property type="molecule type" value="Genomic_DNA"/>
</dbReference>
<name>A0A2K9AA73_9GAMM</name>